<keyword evidence="1" id="KW-0732">Signal</keyword>
<organism evidence="3 4">
    <name type="scientific">Psychrobacter arcticus (strain DSM 17307 / VKM B-2377 / 273-4)</name>
    <dbReference type="NCBI Taxonomy" id="259536"/>
    <lineage>
        <taxon>Bacteria</taxon>
        <taxon>Pseudomonadati</taxon>
        <taxon>Pseudomonadota</taxon>
        <taxon>Gammaproteobacteria</taxon>
        <taxon>Moraxellales</taxon>
        <taxon>Moraxellaceae</taxon>
        <taxon>Psychrobacter</taxon>
    </lineage>
</organism>
<keyword evidence="4" id="KW-1185">Reference proteome</keyword>
<sequence length="213" mass="22730">MVCYYVYIVSKQGDMAKKSTHINNLFVHSNFKEIDMKTLQKTLLALAAGSLLSMGAQAAVSYGNGYTGQPYVGAKVGQFDLDVDGAEDPTAYGVYAGYNFDPNFGMEAEFVGSDDADYRGGDINAKSYGAYGTYRYAFPNTGLYAKGKLGVAKTEVERANTTANAFNGTDKDTSLAGGLGLGYSVNPNFSVEAEYDKLGSDADLMTVGAQLKF</sequence>
<dbReference type="SUPFAM" id="SSF56925">
    <property type="entry name" value="OMPA-like"/>
    <property type="match status" value="1"/>
</dbReference>
<proteinExistence type="predicted"/>
<accession>Q4FPT2</accession>
<dbReference type="STRING" id="259536.Psyc_2129"/>
<dbReference type="HOGENOM" id="CLU_1414139_0_0_6"/>
<gene>
    <name evidence="3" type="ordered locus">Psyc_2129</name>
</gene>
<dbReference type="EMBL" id="CP000082">
    <property type="protein sequence ID" value="AAZ19976.1"/>
    <property type="molecule type" value="Genomic_DNA"/>
</dbReference>
<dbReference type="InterPro" id="IPR011250">
    <property type="entry name" value="OMP/PagP_B-barrel"/>
</dbReference>
<evidence type="ECO:0000313" key="4">
    <source>
        <dbReference type="Proteomes" id="UP000000546"/>
    </source>
</evidence>
<name>Q4FPT2_PSYA2</name>
<reference evidence="3 4" key="1">
    <citation type="journal article" date="2010" name="Appl. Environ. Microbiol.">
        <title>The genome sequence of Psychrobacter arcticus 273-4, a psychroactive Siberian permafrost bacterium, reveals mechanisms for adaptation to low-temperature growth.</title>
        <authorList>
            <person name="Ayala-del-Rio H.L."/>
            <person name="Chain P.S."/>
            <person name="Grzymski J.J."/>
            <person name="Ponder M.A."/>
            <person name="Ivanova N."/>
            <person name="Bergholz P.W."/>
            <person name="Di Bartolo G."/>
            <person name="Hauser L."/>
            <person name="Land M."/>
            <person name="Bakermans C."/>
            <person name="Rodrigues D."/>
            <person name="Klappenbach J."/>
            <person name="Zarka D."/>
            <person name="Larimer F."/>
            <person name="Richardson P."/>
            <person name="Murray A."/>
            <person name="Thomashow M."/>
            <person name="Tiedje J.M."/>
        </authorList>
    </citation>
    <scope>NUCLEOTIDE SEQUENCE [LARGE SCALE GENOMIC DNA]</scope>
    <source>
        <strain evidence="4">DSM 17307 / VKM B-2377 / 273-4</strain>
    </source>
</reference>
<evidence type="ECO:0000259" key="2">
    <source>
        <dbReference type="Pfam" id="PF13505"/>
    </source>
</evidence>
<dbReference type="InterPro" id="IPR027385">
    <property type="entry name" value="Beta-barrel_OMP"/>
</dbReference>
<dbReference type="Pfam" id="PF13505">
    <property type="entry name" value="OMP_b-brl"/>
    <property type="match status" value="1"/>
</dbReference>
<dbReference type="eggNOG" id="COG3637">
    <property type="taxonomic scope" value="Bacteria"/>
</dbReference>
<evidence type="ECO:0000256" key="1">
    <source>
        <dbReference type="ARBA" id="ARBA00022729"/>
    </source>
</evidence>
<feature type="domain" description="Outer membrane protein beta-barrel" evidence="2">
    <location>
        <begin position="45"/>
        <end position="200"/>
    </location>
</feature>
<dbReference type="Gene3D" id="2.40.160.20">
    <property type="match status" value="1"/>
</dbReference>
<dbReference type="KEGG" id="par:Psyc_2129"/>
<dbReference type="AlphaFoldDB" id="Q4FPT2"/>
<dbReference type="Proteomes" id="UP000000546">
    <property type="component" value="Chromosome"/>
</dbReference>
<protein>
    <submittedName>
        <fullName evidence="3">Possible OmpA family protein</fullName>
    </submittedName>
</protein>
<evidence type="ECO:0000313" key="3">
    <source>
        <dbReference type="EMBL" id="AAZ19976.1"/>
    </source>
</evidence>